<evidence type="ECO:0000256" key="8">
    <source>
        <dbReference type="ARBA" id="ARBA00049417"/>
    </source>
</evidence>
<dbReference type="CDD" id="cd07422">
    <property type="entry name" value="MPP_ApaH"/>
    <property type="match status" value="1"/>
</dbReference>
<dbReference type="EMBL" id="JACDXW010000001">
    <property type="protein sequence ID" value="MCB5362645.1"/>
    <property type="molecule type" value="Genomic_DNA"/>
</dbReference>
<dbReference type="Proteomes" id="UP000776983">
    <property type="component" value="Unassembled WGS sequence"/>
</dbReference>
<keyword evidence="11" id="KW-1185">Reference proteome</keyword>
<dbReference type="Pfam" id="PF00149">
    <property type="entry name" value="Metallophos"/>
    <property type="match status" value="1"/>
</dbReference>
<comment type="catalytic activity">
    <reaction evidence="8">
        <text>P(1),P(4)-bis(5'-adenosyl) tetraphosphate + H2O = 2 ADP + 2 H(+)</text>
        <dbReference type="Rhea" id="RHEA:24252"/>
        <dbReference type="ChEBI" id="CHEBI:15377"/>
        <dbReference type="ChEBI" id="CHEBI:15378"/>
        <dbReference type="ChEBI" id="CHEBI:58141"/>
        <dbReference type="ChEBI" id="CHEBI:456216"/>
        <dbReference type="EC" id="3.6.1.41"/>
    </reaction>
</comment>
<dbReference type="RefSeq" id="WP_226952870.1">
    <property type="nucleotide sequence ID" value="NZ_JACDXW010000001.1"/>
</dbReference>
<dbReference type="PANTHER" id="PTHR40942">
    <property type="match status" value="1"/>
</dbReference>
<proteinExistence type="inferred from homology"/>
<dbReference type="PIRSF" id="PIRSF000903">
    <property type="entry name" value="B5n-ttraPtase_sm"/>
    <property type="match status" value="1"/>
</dbReference>
<dbReference type="GO" id="GO:0008803">
    <property type="term" value="F:bis(5'-nucleosyl)-tetraphosphatase (symmetrical) activity"/>
    <property type="evidence" value="ECO:0007669"/>
    <property type="project" value="UniProtKB-EC"/>
</dbReference>
<dbReference type="InterPro" id="IPR029052">
    <property type="entry name" value="Metallo-depent_PP-like"/>
</dbReference>
<sequence length="282" mass="31095">MTKATPPVWVIGDVQGCATALDTLLAHPEIAAQPEAQLWFAGDLTNRGPDSAGTLRRIRDLGSRAVTVLGNHDLHLLAVAAGIRKPGKSDTFCDVLNAPDADELILWLRQQPLAHHLDGYLMVHAGVVPQWTVQQTLECAQEVQAALSSDAWRERLGNMYGNEPNRWRDDLGRNKRLRIIVNALTRIRMCTRKGRMDFTLKGAPAPDADLLPWFDVPKRATRGEATILFGHWSTLGLMVRPDAICLDTGCVWGRQLTALRLNDRKIIQIEAAGLVPQGLVGE</sequence>
<evidence type="ECO:0000256" key="4">
    <source>
        <dbReference type="ARBA" id="ARBA00022801"/>
    </source>
</evidence>
<name>A0ABS8C9D6_9BURK</name>
<feature type="domain" description="Calcineurin-like phosphoesterase" evidence="9">
    <location>
        <begin position="7"/>
        <end position="149"/>
    </location>
</feature>
<evidence type="ECO:0000256" key="3">
    <source>
        <dbReference type="ARBA" id="ARBA00012506"/>
    </source>
</evidence>
<comment type="caution">
    <text evidence="10">The sequence shown here is derived from an EMBL/GenBank/DDBJ whole genome shotgun (WGS) entry which is preliminary data.</text>
</comment>
<gene>
    <name evidence="10" type="ORF">H0484_02600</name>
</gene>
<dbReference type="SUPFAM" id="SSF56300">
    <property type="entry name" value="Metallo-dependent phosphatases"/>
    <property type="match status" value="1"/>
</dbReference>
<reference evidence="10 11" key="1">
    <citation type="submission" date="2020-07" db="EMBL/GenBank/DDBJ databases">
        <title>Pusillimonas sp. nov., isolated from poultry manure in Taiwan.</title>
        <authorList>
            <person name="Lin S.-Y."/>
            <person name="Tang Y.-S."/>
            <person name="Young C.-C."/>
        </authorList>
    </citation>
    <scope>NUCLEOTIDE SEQUENCE [LARGE SCALE GENOMIC DNA]</scope>
    <source>
        <strain evidence="10 11">CC-YST705</strain>
    </source>
</reference>
<protein>
    <recommendedName>
        <fullName evidence="3">bis(5'-nucleosyl)-tetraphosphatase (symmetrical)</fullName>
        <ecNumber evidence="3">3.6.1.41</ecNumber>
    </recommendedName>
    <alternativeName>
        <fullName evidence="6">Ap4A hydrolase</fullName>
    </alternativeName>
    <alternativeName>
        <fullName evidence="5">Diadenosine 5',5'''-P1,P4-tetraphosphate pyrophosphohydrolase</fullName>
    </alternativeName>
    <alternativeName>
        <fullName evidence="7">Diadenosine tetraphosphatase</fullName>
    </alternativeName>
</protein>
<dbReference type="NCBIfam" id="TIGR00668">
    <property type="entry name" value="apaH"/>
    <property type="match status" value="1"/>
</dbReference>
<evidence type="ECO:0000256" key="2">
    <source>
        <dbReference type="ARBA" id="ARBA00005419"/>
    </source>
</evidence>
<evidence type="ECO:0000256" key="7">
    <source>
        <dbReference type="ARBA" id="ARBA00033210"/>
    </source>
</evidence>
<dbReference type="NCBIfam" id="NF001204">
    <property type="entry name" value="PRK00166.1"/>
    <property type="match status" value="1"/>
</dbReference>
<dbReference type="Gene3D" id="3.60.21.10">
    <property type="match status" value="1"/>
</dbReference>
<evidence type="ECO:0000256" key="5">
    <source>
        <dbReference type="ARBA" id="ARBA00031248"/>
    </source>
</evidence>
<comment type="similarity">
    <text evidence="2">Belongs to the Ap4A hydrolase family.</text>
</comment>
<dbReference type="InterPro" id="IPR004843">
    <property type="entry name" value="Calcineurin-like_PHP"/>
</dbReference>
<evidence type="ECO:0000313" key="11">
    <source>
        <dbReference type="Proteomes" id="UP000776983"/>
    </source>
</evidence>
<dbReference type="PANTHER" id="PTHR40942:SF4">
    <property type="entry name" value="CYTOCHROME C5"/>
    <property type="match status" value="1"/>
</dbReference>
<comment type="function">
    <text evidence="1">Hydrolyzes diadenosine 5',5'''-P1,P4-tetraphosphate to yield ADP.</text>
</comment>
<dbReference type="EC" id="3.6.1.41" evidence="3"/>
<evidence type="ECO:0000259" key="9">
    <source>
        <dbReference type="Pfam" id="PF00149"/>
    </source>
</evidence>
<dbReference type="InterPro" id="IPR004617">
    <property type="entry name" value="ApaH"/>
</dbReference>
<evidence type="ECO:0000256" key="1">
    <source>
        <dbReference type="ARBA" id="ARBA00003413"/>
    </source>
</evidence>
<evidence type="ECO:0000256" key="6">
    <source>
        <dbReference type="ARBA" id="ARBA00032248"/>
    </source>
</evidence>
<evidence type="ECO:0000313" key="10">
    <source>
        <dbReference type="EMBL" id="MCB5362645.1"/>
    </source>
</evidence>
<accession>A0ABS8C9D6</accession>
<organism evidence="10 11">
    <name type="scientific">Mesopusillimonas faecipullorum</name>
    <dbReference type="NCBI Taxonomy" id="2755040"/>
    <lineage>
        <taxon>Bacteria</taxon>
        <taxon>Pseudomonadati</taxon>
        <taxon>Pseudomonadota</taxon>
        <taxon>Betaproteobacteria</taxon>
        <taxon>Burkholderiales</taxon>
        <taxon>Alcaligenaceae</taxon>
        <taxon>Mesopusillimonas</taxon>
    </lineage>
</organism>
<keyword evidence="4 10" id="KW-0378">Hydrolase</keyword>